<dbReference type="OrthoDB" id="5148831at2"/>
<keyword evidence="9" id="KW-1185">Reference proteome</keyword>
<evidence type="ECO:0000256" key="5">
    <source>
        <dbReference type="ARBA" id="ARBA00023136"/>
    </source>
</evidence>
<feature type="transmembrane region" description="Helical" evidence="6">
    <location>
        <begin position="36"/>
        <end position="54"/>
    </location>
</feature>
<dbReference type="PANTHER" id="PTHR22911:SF6">
    <property type="entry name" value="SOLUTE CARRIER FAMILY 35 MEMBER G1"/>
    <property type="match status" value="1"/>
</dbReference>
<dbReference type="Pfam" id="PF00892">
    <property type="entry name" value="EamA"/>
    <property type="match status" value="2"/>
</dbReference>
<dbReference type="Proteomes" id="UP000180254">
    <property type="component" value="Unassembled WGS sequence"/>
</dbReference>
<dbReference type="AlphaFoldDB" id="A0A1S1VA70"/>
<evidence type="ECO:0000256" key="4">
    <source>
        <dbReference type="ARBA" id="ARBA00022989"/>
    </source>
</evidence>
<sequence length="286" mass="31554">MDRKKGIIMMMLSAFFFALMAATVKSLGDYPLTEKMFFRNFLGFVFAFAMVKRNGGSLRGNNRKLLVLRSVFGMLGVAAYFYSIQYLNLADAVIINKFAPFFVVLLSWLMLKEKIGKGQIIALFLAIVGAGLVTKPTFNVNIAPAMIGLMASMFAGMAYVTVSYLRKSDSPETIVFYFTLITSLCMIPFAFSGGWIVPRGLDILKAIGLGVFSTAGQIFMTYGYRYADASEVSIYSYSDIIYSMIIGVVLFSEMPDYLTAIGGVAILAAGFVNFYTKKLLKQNTAK</sequence>
<dbReference type="InterPro" id="IPR037185">
    <property type="entry name" value="EmrE-like"/>
</dbReference>
<reference evidence="8 9" key="1">
    <citation type="submission" date="2016-09" db="EMBL/GenBank/DDBJ databases">
        <title>Genome sequence of Eubacterium angustum.</title>
        <authorList>
            <person name="Poehlein A."/>
            <person name="Daniel R."/>
        </authorList>
    </citation>
    <scope>NUCLEOTIDE SEQUENCE [LARGE SCALE GENOMIC DNA]</scope>
    <source>
        <strain evidence="8 9">DSM 1989</strain>
    </source>
</reference>
<accession>A0A1S1VA70</accession>
<keyword evidence="3 6" id="KW-0812">Transmembrane</keyword>
<dbReference type="InterPro" id="IPR000620">
    <property type="entry name" value="EamA_dom"/>
</dbReference>
<evidence type="ECO:0000313" key="8">
    <source>
        <dbReference type="EMBL" id="OHW63513.1"/>
    </source>
</evidence>
<dbReference type="EMBL" id="MKIE01000001">
    <property type="protein sequence ID" value="OHW63513.1"/>
    <property type="molecule type" value="Genomic_DNA"/>
</dbReference>
<feature type="transmembrane region" description="Helical" evidence="6">
    <location>
        <begin position="203"/>
        <end position="222"/>
    </location>
</feature>
<dbReference type="GO" id="GO:0016020">
    <property type="term" value="C:membrane"/>
    <property type="evidence" value="ECO:0007669"/>
    <property type="project" value="UniProtKB-SubCell"/>
</dbReference>
<evidence type="ECO:0000256" key="2">
    <source>
        <dbReference type="ARBA" id="ARBA00007362"/>
    </source>
</evidence>
<feature type="transmembrane region" description="Helical" evidence="6">
    <location>
        <begin position="142"/>
        <end position="162"/>
    </location>
</feature>
<feature type="domain" description="EamA" evidence="7">
    <location>
        <begin position="146"/>
        <end position="272"/>
    </location>
</feature>
<feature type="transmembrane region" description="Helical" evidence="6">
    <location>
        <begin position="257"/>
        <end position="276"/>
    </location>
</feature>
<comment type="caution">
    <text evidence="8">The sequence shown here is derived from an EMBL/GenBank/DDBJ whole genome shotgun (WGS) entry which is preliminary data.</text>
</comment>
<feature type="transmembrane region" description="Helical" evidence="6">
    <location>
        <begin position="234"/>
        <end position="251"/>
    </location>
</feature>
<feature type="transmembrane region" description="Helical" evidence="6">
    <location>
        <begin position="174"/>
        <end position="197"/>
    </location>
</feature>
<protein>
    <submittedName>
        <fullName evidence="8">Riboflavin transporter</fullName>
    </submittedName>
</protein>
<dbReference type="PANTHER" id="PTHR22911">
    <property type="entry name" value="ACYL-MALONYL CONDENSING ENZYME-RELATED"/>
    <property type="match status" value="1"/>
</dbReference>
<feature type="transmembrane region" description="Helical" evidence="6">
    <location>
        <begin position="93"/>
        <end position="111"/>
    </location>
</feature>
<evidence type="ECO:0000256" key="1">
    <source>
        <dbReference type="ARBA" id="ARBA00004141"/>
    </source>
</evidence>
<evidence type="ECO:0000256" key="3">
    <source>
        <dbReference type="ARBA" id="ARBA00022692"/>
    </source>
</evidence>
<comment type="similarity">
    <text evidence="2">Belongs to the EamA transporter family.</text>
</comment>
<proteinExistence type="inferred from homology"/>
<feature type="domain" description="EamA" evidence="7">
    <location>
        <begin position="5"/>
        <end position="134"/>
    </location>
</feature>
<name>A0A1S1VA70_9FIRM</name>
<feature type="transmembrane region" description="Helical" evidence="6">
    <location>
        <begin position="118"/>
        <end position="136"/>
    </location>
</feature>
<evidence type="ECO:0000259" key="7">
    <source>
        <dbReference type="Pfam" id="PF00892"/>
    </source>
</evidence>
<keyword evidence="5 6" id="KW-0472">Membrane</keyword>
<evidence type="ECO:0000256" key="6">
    <source>
        <dbReference type="SAM" id="Phobius"/>
    </source>
</evidence>
<comment type="subcellular location">
    <subcellularLocation>
        <location evidence="1">Membrane</location>
        <topology evidence="1">Multi-pass membrane protein</topology>
    </subcellularLocation>
</comment>
<feature type="transmembrane region" description="Helical" evidence="6">
    <location>
        <begin position="66"/>
        <end position="87"/>
    </location>
</feature>
<organism evidence="8 9">
    <name type="scientific">Andreesenia angusta</name>
    <dbReference type="NCBI Taxonomy" id="39480"/>
    <lineage>
        <taxon>Bacteria</taxon>
        <taxon>Bacillati</taxon>
        <taxon>Bacillota</taxon>
        <taxon>Tissierellia</taxon>
        <taxon>Tissierellales</taxon>
        <taxon>Gottschalkiaceae</taxon>
        <taxon>Andreesenia</taxon>
    </lineage>
</organism>
<keyword evidence="4 6" id="KW-1133">Transmembrane helix</keyword>
<evidence type="ECO:0000313" key="9">
    <source>
        <dbReference type="Proteomes" id="UP000180254"/>
    </source>
</evidence>
<dbReference type="STRING" id="39480.EUAN_03770"/>
<gene>
    <name evidence="8" type="primary">ribN</name>
    <name evidence="8" type="ORF">EUAN_03770</name>
</gene>
<dbReference type="RefSeq" id="WP_084655653.1">
    <property type="nucleotide sequence ID" value="NZ_MKIE01000001.1"/>
</dbReference>
<dbReference type="SUPFAM" id="SSF103481">
    <property type="entry name" value="Multidrug resistance efflux transporter EmrE"/>
    <property type="match status" value="2"/>
</dbReference>